<sequence length="137" mass="14628">MGVVFYGANQVPLSCPGNSLLAHLQAATNRRFADGRGYFLSLSGVSNDGEPRCSSYWIHPAIPLSFSYETQDDTGESPGPVVIDQGFVDTLLAAMDRAIGVVIGFSDEAGRPFPFLEGIPDEPPAKSNHRETNVAEG</sequence>
<dbReference type="RefSeq" id="WP_308486861.1">
    <property type="nucleotide sequence ID" value="NZ_OY726398.1"/>
</dbReference>
<name>A0ABN9NCR1_9MYCO</name>
<reference evidence="3 4" key="1">
    <citation type="submission" date="2023-08" db="EMBL/GenBank/DDBJ databases">
        <authorList>
            <person name="Folkvardsen B D."/>
            <person name="Norman A."/>
        </authorList>
    </citation>
    <scope>NUCLEOTIDE SEQUENCE [LARGE SCALE GENOMIC DNA]</scope>
    <source>
        <strain evidence="3 4">Mu0102</strain>
    </source>
</reference>
<organism evidence="3 4">
    <name type="scientific">[Mycobacterium] holstebronense</name>
    <dbReference type="NCBI Taxonomy" id="3064288"/>
    <lineage>
        <taxon>Bacteria</taxon>
        <taxon>Bacillati</taxon>
        <taxon>Actinomycetota</taxon>
        <taxon>Actinomycetes</taxon>
        <taxon>Mycobacteriales</taxon>
        <taxon>Mycobacteriaceae</taxon>
        <taxon>Mycolicibacterium</taxon>
    </lineage>
</organism>
<keyword evidence="4" id="KW-1185">Reference proteome</keyword>
<dbReference type="InterPro" id="IPR057204">
    <property type="entry name" value="DUF7882"/>
</dbReference>
<evidence type="ECO:0000259" key="2">
    <source>
        <dbReference type="Pfam" id="PF25355"/>
    </source>
</evidence>
<protein>
    <recommendedName>
        <fullName evidence="2">DUF7882 domain-containing protein</fullName>
    </recommendedName>
</protein>
<dbReference type="Proteomes" id="UP001190464">
    <property type="component" value="Chromosome"/>
</dbReference>
<evidence type="ECO:0000256" key="1">
    <source>
        <dbReference type="SAM" id="MobiDB-lite"/>
    </source>
</evidence>
<feature type="domain" description="DUF7882" evidence="2">
    <location>
        <begin position="1"/>
        <end position="73"/>
    </location>
</feature>
<feature type="region of interest" description="Disordered" evidence="1">
    <location>
        <begin position="117"/>
        <end position="137"/>
    </location>
</feature>
<feature type="compositionally biased region" description="Basic and acidic residues" evidence="1">
    <location>
        <begin position="128"/>
        <end position="137"/>
    </location>
</feature>
<dbReference type="EMBL" id="OY726398">
    <property type="protein sequence ID" value="CAJ1504254.1"/>
    <property type="molecule type" value="Genomic_DNA"/>
</dbReference>
<evidence type="ECO:0000313" key="4">
    <source>
        <dbReference type="Proteomes" id="UP001190464"/>
    </source>
</evidence>
<gene>
    <name evidence="3" type="ORF">MU0102_002198</name>
</gene>
<dbReference type="Pfam" id="PF25355">
    <property type="entry name" value="DUF7882"/>
    <property type="match status" value="1"/>
</dbReference>
<accession>A0ABN9NCR1</accession>
<proteinExistence type="predicted"/>
<evidence type="ECO:0000313" key="3">
    <source>
        <dbReference type="EMBL" id="CAJ1504254.1"/>
    </source>
</evidence>